<feature type="transmembrane region" description="Helical" evidence="2">
    <location>
        <begin position="56"/>
        <end position="74"/>
    </location>
</feature>
<comment type="caution">
    <text evidence="4">The sequence shown here is derived from an EMBL/GenBank/DDBJ whole genome shotgun (WGS) entry which is preliminary data.</text>
</comment>
<feature type="transmembrane region" description="Helical" evidence="2">
    <location>
        <begin position="175"/>
        <end position="191"/>
    </location>
</feature>
<dbReference type="RefSeq" id="WP_284053730.1">
    <property type="nucleotide sequence ID" value="NZ_JAGRQC010000002.1"/>
</dbReference>
<feature type="transmembrane region" description="Helical" evidence="2">
    <location>
        <begin position="12"/>
        <end position="36"/>
    </location>
</feature>
<feature type="compositionally biased region" description="Basic and acidic residues" evidence="1">
    <location>
        <begin position="377"/>
        <end position="388"/>
    </location>
</feature>
<dbReference type="Pfam" id="PF01757">
    <property type="entry name" value="Acyl_transf_3"/>
    <property type="match status" value="1"/>
</dbReference>
<dbReference type="PANTHER" id="PTHR36927">
    <property type="entry name" value="BLR4337 PROTEIN"/>
    <property type="match status" value="1"/>
</dbReference>
<keyword evidence="5" id="KW-1185">Reference proteome</keyword>
<feature type="transmembrane region" description="Helical" evidence="2">
    <location>
        <begin position="86"/>
        <end position="104"/>
    </location>
</feature>
<gene>
    <name evidence="4" type="ORF">J7S20_08035</name>
</gene>
<feature type="transmembrane region" description="Helical" evidence="2">
    <location>
        <begin position="303"/>
        <end position="327"/>
    </location>
</feature>
<dbReference type="PANTHER" id="PTHR36927:SF3">
    <property type="entry name" value="GLUCANS BIOSYNTHESIS PROTEIN C"/>
    <property type="match status" value="1"/>
</dbReference>
<dbReference type="InterPro" id="IPR050623">
    <property type="entry name" value="Glucan_succinyl_AcylTrfase"/>
</dbReference>
<keyword evidence="2" id="KW-1133">Transmembrane helix</keyword>
<organism evidence="4 5">
    <name type="scientific">Stakelama marina</name>
    <dbReference type="NCBI Taxonomy" id="2826939"/>
    <lineage>
        <taxon>Bacteria</taxon>
        <taxon>Pseudomonadati</taxon>
        <taxon>Pseudomonadota</taxon>
        <taxon>Alphaproteobacteria</taxon>
        <taxon>Sphingomonadales</taxon>
        <taxon>Sphingomonadaceae</taxon>
        <taxon>Stakelama</taxon>
    </lineage>
</organism>
<feature type="transmembrane region" description="Helical" evidence="2">
    <location>
        <begin position="274"/>
        <end position="291"/>
    </location>
</feature>
<proteinExistence type="predicted"/>
<evidence type="ECO:0000313" key="4">
    <source>
        <dbReference type="EMBL" id="MBR0552451.1"/>
    </source>
</evidence>
<keyword evidence="4" id="KW-0808">Transferase</keyword>
<evidence type="ECO:0000259" key="3">
    <source>
        <dbReference type="Pfam" id="PF01757"/>
    </source>
</evidence>
<reference evidence="4" key="1">
    <citation type="submission" date="2021-04" db="EMBL/GenBank/DDBJ databases">
        <title>Ouciella asimina sp. nov., isolated from the surface seawater in the hydrothermal field of Okinawa Trough.</title>
        <authorList>
            <person name="Shuang W."/>
        </authorList>
    </citation>
    <scope>NUCLEOTIDE SEQUENCE</scope>
    <source>
        <strain evidence="4">LXI357</strain>
    </source>
</reference>
<keyword evidence="4" id="KW-0012">Acyltransferase</keyword>
<dbReference type="EMBL" id="JAGRQC010000002">
    <property type="protein sequence ID" value="MBR0552451.1"/>
    <property type="molecule type" value="Genomic_DNA"/>
</dbReference>
<feature type="transmembrane region" description="Helical" evidence="2">
    <location>
        <begin position="143"/>
        <end position="163"/>
    </location>
</feature>
<feature type="transmembrane region" description="Helical" evidence="2">
    <location>
        <begin position="211"/>
        <end position="228"/>
    </location>
</feature>
<feature type="region of interest" description="Disordered" evidence="1">
    <location>
        <begin position="375"/>
        <end position="396"/>
    </location>
</feature>
<feature type="domain" description="Acyltransferase 3" evidence="3">
    <location>
        <begin position="9"/>
        <end position="354"/>
    </location>
</feature>
<dbReference type="AlphaFoldDB" id="A0A8T4IDH0"/>
<protein>
    <submittedName>
        <fullName evidence="4">Acyltransferase</fullName>
    </submittedName>
</protein>
<feature type="transmembrane region" description="Helical" evidence="2">
    <location>
        <begin position="339"/>
        <end position="357"/>
    </location>
</feature>
<feature type="transmembrane region" description="Helical" evidence="2">
    <location>
        <begin position="237"/>
        <end position="254"/>
    </location>
</feature>
<name>A0A8T4IDH0_9SPHN</name>
<keyword evidence="2" id="KW-0812">Transmembrane</keyword>
<dbReference type="Proteomes" id="UP000676996">
    <property type="component" value="Unassembled WGS sequence"/>
</dbReference>
<evidence type="ECO:0000256" key="1">
    <source>
        <dbReference type="SAM" id="MobiDB-lite"/>
    </source>
</evidence>
<sequence length="396" mass="45087">MPDIDRRHYGLDWLRLIAFGLLIFYHVGMFYVPWFWHVKSNYVSPAAEPLMLALNPWRLALLFFISGVALRFAVDKAPSARRFAVARTRILGLPLLFGVFVLVMPQTYFQLRQSGDFSGSILDFYLPYLQGRLPVFTPTWNHLWYIAYLLAYTLLIIPVAPLLRRAARSRLFQRYARTPAAILFLTILPFMGYEATLMHWFPITDDFIHDWGQHAHRLTILLLGFLVAKDRGFWNSVGRLLPITVVLAILLHFWGESLARAVLGDSVAGATVRLAFQVLYAWSCILAMLGFGQRYLDRPSKALQYLTGAIFCYYVVHQTITVVAGYYLTQLHLGVWREFTLLVAITVFGCVISYELGRRTGAFGVLIGIQNHRGPVAKRESPSDERAPARPAQAEA</sequence>
<evidence type="ECO:0000256" key="2">
    <source>
        <dbReference type="SAM" id="Phobius"/>
    </source>
</evidence>
<accession>A0A8T4IDH0</accession>
<keyword evidence="2" id="KW-0472">Membrane</keyword>
<evidence type="ECO:0000313" key="5">
    <source>
        <dbReference type="Proteomes" id="UP000676996"/>
    </source>
</evidence>
<dbReference type="InterPro" id="IPR002656">
    <property type="entry name" value="Acyl_transf_3_dom"/>
</dbReference>
<dbReference type="GO" id="GO:0016747">
    <property type="term" value="F:acyltransferase activity, transferring groups other than amino-acyl groups"/>
    <property type="evidence" value="ECO:0007669"/>
    <property type="project" value="InterPro"/>
</dbReference>